<protein>
    <submittedName>
        <fullName evidence="2">Uncharacterized protein</fullName>
    </submittedName>
</protein>
<organism evidence="2 3">
    <name type="scientific">Xenotaenia resolanae</name>
    <dbReference type="NCBI Taxonomy" id="208358"/>
    <lineage>
        <taxon>Eukaryota</taxon>
        <taxon>Metazoa</taxon>
        <taxon>Chordata</taxon>
        <taxon>Craniata</taxon>
        <taxon>Vertebrata</taxon>
        <taxon>Euteleostomi</taxon>
        <taxon>Actinopterygii</taxon>
        <taxon>Neopterygii</taxon>
        <taxon>Teleostei</taxon>
        <taxon>Neoteleostei</taxon>
        <taxon>Acanthomorphata</taxon>
        <taxon>Ovalentaria</taxon>
        <taxon>Atherinomorphae</taxon>
        <taxon>Cyprinodontiformes</taxon>
        <taxon>Goodeidae</taxon>
        <taxon>Xenotaenia</taxon>
    </lineage>
</organism>
<reference evidence="2 3" key="1">
    <citation type="submission" date="2021-06" db="EMBL/GenBank/DDBJ databases">
        <authorList>
            <person name="Palmer J.M."/>
        </authorList>
    </citation>
    <scope>NUCLEOTIDE SEQUENCE [LARGE SCALE GENOMIC DNA]</scope>
    <source>
        <strain evidence="2 3">XR_2019</strain>
        <tissue evidence="2">Muscle</tissue>
    </source>
</reference>
<feature type="non-terminal residue" evidence="2">
    <location>
        <position position="1"/>
    </location>
</feature>
<keyword evidence="1" id="KW-0812">Transmembrane</keyword>
<sequence>PDPLLSPMVISWLVSGVTFVIAVIIIFIVAKVVCNKEKKPSELERETRTCVDNTYVALSANKL</sequence>
<gene>
    <name evidence="2" type="ORF">XENORESO_015482</name>
</gene>
<keyword evidence="1" id="KW-0472">Membrane</keyword>
<evidence type="ECO:0000256" key="1">
    <source>
        <dbReference type="SAM" id="Phobius"/>
    </source>
</evidence>
<dbReference type="EMBL" id="JAHRIM010025023">
    <property type="protein sequence ID" value="MEQ2263925.1"/>
    <property type="molecule type" value="Genomic_DNA"/>
</dbReference>
<proteinExistence type="predicted"/>
<keyword evidence="1" id="KW-1133">Transmembrane helix</keyword>
<accession>A0ABV0W398</accession>
<keyword evidence="3" id="KW-1185">Reference proteome</keyword>
<evidence type="ECO:0000313" key="2">
    <source>
        <dbReference type="EMBL" id="MEQ2263925.1"/>
    </source>
</evidence>
<name>A0ABV0W398_9TELE</name>
<dbReference type="Proteomes" id="UP001444071">
    <property type="component" value="Unassembled WGS sequence"/>
</dbReference>
<evidence type="ECO:0000313" key="3">
    <source>
        <dbReference type="Proteomes" id="UP001444071"/>
    </source>
</evidence>
<comment type="caution">
    <text evidence="2">The sequence shown here is derived from an EMBL/GenBank/DDBJ whole genome shotgun (WGS) entry which is preliminary data.</text>
</comment>
<feature type="transmembrane region" description="Helical" evidence="1">
    <location>
        <begin position="12"/>
        <end position="34"/>
    </location>
</feature>